<keyword evidence="3" id="KW-0411">Iron-sulfur</keyword>
<dbReference type="NCBIfam" id="TIGR00539">
    <property type="entry name" value="hemN_rel"/>
    <property type="match status" value="1"/>
</dbReference>
<evidence type="ECO:0000256" key="1">
    <source>
        <dbReference type="ARBA" id="ARBA00006100"/>
    </source>
</evidence>
<evidence type="ECO:0000313" key="6">
    <source>
        <dbReference type="Proteomes" id="UP000234384"/>
    </source>
</evidence>
<dbReference type="InterPro" id="IPR006638">
    <property type="entry name" value="Elp3/MiaA/NifB-like_rSAM"/>
</dbReference>
<keyword evidence="3" id="KW-0143">Chaperone</keyword>
<name>A0A2I1JWE8_9LACT</name>
<evidence type="ECO:0000259" key="4">
    <source>
        <dbReference type="PROSITE" id="PS51918"/>
    </source>
</evidence>
<comment type="function">
    <text evidence="3">Probably acts as a heme chaperone, transferring heme to an unknown acceptor. Binds one molecule of heme per monomer, possibly covalently. Binds 1 [4Fe-4S] cluster. The cluster is coordinated with 3 cysteines and an exchangeable S-adenosyl-L-methionine.</text>
</comment>
<dbReference type="Gene3D" id="3.80.30.20">
    <property type="entry name" value="tm_1862 like domain"/>
    <property type="match status" value="1"/>
</dbReference>
<keyword evidence="3" id="KW-0949">S-adenosyl-L-methionine</keyword>
<dbReference type="OrthoDB" id="9808022at2"/>
<dbReference type="InterPro" id="IPR023404">
    <property type="entry name" value="rSAM_horseshoe"/>
</dbReference>
<comment type="subcellular location">
    <subcellularLocation>
        <location evidence="3">Cytoplasm</location>
    </subcellularLocation>
</comment>
<dbReference type="InterPro" id="IPR010723">
    <property type="entry name" value="HemN_C"/>
</dbReference>
<dbReference type="PROSITE" id="PS51918">
    <property type="entry name" value="RADICAL_SAM"/>
    <property type="match status" value="1"/>
</dbReference>
<dbReference type="GO" id="GO:0006779">
    <property type="term" value="P:porphyrin-containing compound biosynthetic process"/>
    <property type="evidence" value="ECO:0007669"/>
    <property type="project" value="InterPro"/>
</dbReference>
<dbReference type="InterPro" id="IPR007197">
    <property type="entry name" value="rSAM"/>
</dbReference>
<proteinExistence type="inferred from homology"/>
<keyword evidence="3" id="KW-0479">Metal-binding</keyword>
<dbReference type="EMBL" id="PKHE01000022">
    <property type="protein sequence ID" value="PKY87642.1"/>
    <property type="molecule type" value="Genomic_DNA"/>
</dbReference>
<dbReference type="SFLD" id="SFLDS00029">
    <property type="entry name" value="Radical_SAM"/>
    <property type="match status" value="1"/>
</dbReference>
<keyword evidence="3" id="KW-0963">Cytoplasm</keyword>
<evidence type="ECO:0000256" key="2">
    <source>
        <dbReference type="ARBA" id="ARBA00017228"/>
    </source>
</evidence>
<dbReference type="CDD" id="cd01335">
    <property type="entry name" value="Radical_SAM"/>
    <property type="match status" value="1"/>
</dbReference>
<dbReference type="GO" id="GO:0005737">
    <property type="term" value="C:cytoplasm"/>
    <property type="evidence" value="ECO:0007669"/>
    <property type="project" value="UniProtKB-SubCell"/>
</dbReference>
<keyword evidence="3" id="KW-0004">4Fe-4S</keyword>
<evidence type="ECO:0000313" key="5">
    <source>
        <dbReference type="EMBL" id="PKY87642.1"/>
    </source>
</evidence>
<dbReference type="GO" id="GO:0051539">
    <property type="term" value="F:4 iron, 4 sulfur cluster binding"/>
    <property type="evidence" value="ECO:0007669"/>
    <property type="project" value="UniProtKB-UniRule"/>
</dbReference>
<sequence length="377" mass="45000">MKNTIGLYLHIPFCEKKCHYCDFLTFANYDDRIDDYVDYLIKEMALYRDEHYQLDTIYFGGGTPSYLSLPLMRQIIQGIYQNFEVLPDCEIAIEMNPESVTEEKIAGYLDLGFNRFSMGVQSFDDNVLKVMGRLHHAKDVQEKVAILRDHQIDNFSLDMMFNNPNQSFEVLKEDVSALLELDPPHISYYSLMIKDKTPFARWHHTGKIQLSDDDEERDMYHYIQQTLKQLGYEQYEISNFAKAPHYQSRHNKKYWQLKDYLGIGLGAASNIGLRRFSNSRRFDQYFQMIDQGQRPIVYMEAMDMEAREKEYIMLNLRLRQGFDIREINRIYQIDFCQKYQDALMKHQRYGVIEIEDDWIRFTDYGYDIGNQFYLDIL</sequence>
<dbReference type="SFLD" id="SFLDF00288">
    <property type="entry name" value="HemN-like__clustered_with_nucl"/>
    <property type="match status" value="1"/>
</dbReference>
<accession>A0A2I1JWE8</accession>
<dbReference type="SFLD" id="SFLDG01065">
    <property type="entry name" value="anaerobic_coproporphyrinogen-I"/>
    <property type="match status" value="1"/>
</dbReference>
<dbReference type="Proteomes" id="UP000234384">
    <property type="component" value="Unassembled WGS sequence"/>
</dbReference>
<dbReference type="InterPro" id="IPR004559">
    <property type="entry name" value="HemW-like"/>
</dbReference>
<dbReference type="GO" id="GO:0046872">
    <property type="term" value="F:metal ion binding"/>
    <property type="evidence" value="ECO:0007669"/>
    <property type="project" value="UniProtKB-UniRule"/>
</dbReference>
<dbReference type="PANTHER" id="PTHR13932:SF5">
    <property type="entry name" value="RADICAL S-ADENOSYL METHIONINE DOMAIN-CONTAINING PROTEIN 1, MITOCHONDRIAL"/>
    <property type="match status" value="1"/>
</dbReference>
<keyword evidence="3" id="KW-0349">Heme</keyword>
<dbReference type="SMART" id="SM00729">
    <property type="entry name" value="Elp3"/>
    <property type="match status" value="1"/>
</dbReference>
<dbReference type="PANTHER" id="PTHR13932">
    <property type="entry name" value="COPROPORPHYRINIGEN III OXIDASE"/>
    <property type="match status" value="1"/>
</dbReference>
<comment type="similarity">
    <text evidence="1">Belongs to the anaerobic coproporphyrinogen-III oxidase family. HemW subfamily.</text>
</comment>
<dbReference type="Pfam" id="PF06969">
    <property type="entry name" value="HemN_C"/>
    <property type="match status" value="1"/>
</dbReference>
<comment type="caution">
    <text evidence="5">The sequence shown here is derived from an EMBL/GenBank/DDBJ whole genome shotgun (WGS) entry which is preliminary data.</text>
</comment>
<dbReference type="InterPro" id="IPR034505">
    <property type="entry name" value="Coproporphyrinogen-III_oxidase"/>
</dbReference>
<organism evidence="5 6">
    <name type="scientific">Falseniella ignava</name>
    <dbReference type="NCBI Taxonomy" id="137730"/>
    <lineage>
        <taxon>Bacteria</taxon>
        <taxon>Bacillati</taxon>
        <taxon>Bacillota</taxon>
        <taxon>Bacilli</taxon>
        <taxon>Lactobacillales</taxon>
        <taxon>Aerococcaceae</taxon>
        <taxon>Falseniella</taxon>
    </lineage>
</organism>
<gene>
    <name evidence="5" type="ORF">CYJ57_06885</name>
</gene>
<dbReference type="SUPFAM" id="SSF102114">
    <property type="entry name" value="Radical SAM enzymes"/>
    <property type="match status" value="1"/>
</dbReference>
<dbReference type="SFLD" id="SFLDG01082">
    <property type="entry name" value="B12-binding_domain_containing"/>
    <property type="match status" value="1"/>
</dbReference>
<dbReference type="Pfam" id="PF04055">
    <property type="entry name" value="Radical_SAM"/>
    <property type="match status" value="1"/>
</dbReference>
<reference evidence="5 6" key="1">
    <citation type="submission" date="2017-12" db="EMBL/GenBank/DDBJ databases">
        <title>Phylogenetic diversity of female urinary microbiome.</title>
        <authorList>
            <person name="Thomas-White K."/>
            <person name="Wolfe A.J."/>
        </authorList>
    </citation>
    <scope>NUCLEOTIDE SEQUENCE [LARGE SCALE GENOMIC DNA]</scope>
    <source>
        <strain evidence="5 6">UMB0898</strain>
    </source>
</reference>
<protein>
    <recommendedName>
        <fullName evidence="2 3">Heme chaperone HemW</fullName>
    </recommendedName>
</protein>
<keyword evidence="3" id="KW-0408">Iron</keyword>
<dbReference type="AlphaFoldDB" id="A0A2I1JWE8"/>
<evidence type="ECO:0000256" key="3">
    <source>
        <dbReference type="RuleBase" id="RU364116"/>
    </source>
</evidence>
<dbReference type="RefSeq" id="WP_101954662.1">
    <property type="nucleotide sequence ID" value="NZ_PKHE01000022.1"/>
</dbReference>
<feature type="domain" description="Radical SAM core" evidence="4">
    <location>
        <begin position="1"/>
        <end position="233"/>
    </location>
</feature>
<dbReference type="GO" id="GO:0004109">
    <property type="term" value="F:coproporphyrinogen oxidase activity"/>
    <property type="evidence" value="ECO:0007669"/>
    <property type="project" value="InterPro"/>
</dbReference>
<dbReference type="InterPro" id="IPR058240">
    <property type="entry name" value="rSAM_sf"/>
</dbReference>
<dbReference type="SFLD" id="SFLDF00562">
    <property type="entry name" value="HemN-like__clustered_with_heat"/>
    <property type="match status" value="1"/>
</dbReference>